<evidence type="ECO:0000313" key="3">
    <source>
        <dbReference type="Proteomes" id="UP000444721"/>
    </source>
</evidence>
<dbReference type="VEuPathDB" id="AmoebaDB:NF0032940"/>
<keyword evidence="1" id="KW-1133">Transmembrane helix</keyword>
<dbReference type="EMBL" id="VFQX01000061">
    <property type="protein sequence ID" value="KAF0973262.1"/>
    <property type="molecule type" value="Genomic_DNA"/>
</dbReference>
<protein>
    <submittedName>
        <fullName evidence="2">Uncharacterized protein</fullName>
    </submittedName>
</protein>
<gene>
    <name evidence="2" type="ORF">FDP41_008469</name>
</gene>
<dbReference type="VEuPathDB" id="AmoebaDB:FDP41_008469"/>
<dbReference type="AlphaFoldDB" id="A0A6A5BEP9"/>
<name>A0A6A5BEP9_NAEFO</name>
<dbReference type="RefSeq" id="XP_044557975.1">
    <property type="nucleotide sequence ID" value="XM_044712325.1"/>
</dbReference>
<dbReference type="GeneID" id="68115687"/>
<dbReference type="Proteomes" id="UP000444721">
    <property type="component" value="Unassembled WGS sequence"/>
</dbReference>
<keyword evidence="1" id="KW-0812">Transmembrane</keyword>
<feature type="transmembrane region" description="Helical" evidence="1">
    <location>
        <begin position="192"/>
        <end position="208"/>
    </location>
</feature>
<organism evidence="2 3">
    <name type="scientific">Naegleria fowleri</name>
    <name type="common">Brain eating amoeba</name>
    <dbReference type="NCBI Taxonomy" id="5763"/>
    <lineage>
        <taxon>Eukaryota</taxon>
        <taxon>Discoba</taxon>
        <taxon>Heterolobosea</taxon>
        <taxon>Tetramitia</taxon>
        <taxon>Eutetramitia</taxon>
        <taxon>Vahlkampfiidae</taxon>
        <taxon>Naegleria</taxon>
    </lineage>
</organism>
<dbReference type="VEuPathDB" id="AmoebaDB:NfTy_093100"/>
<comment type="caution">
    <text evidence="2">The sequence shown here is derived from an EMBL/GenBank/DDBJ whole genome shotgun (WGS) entry which is preliminary data.</text>
</comment>
<sequence length="267" mass="30577">MTTHMMNGSKHCVQRRFYDLDSPSNVFDYSQLAHFVFPKCKESSNPLAMSDSSITAPLEEEWISCEEEMKEDFLTSMIEEEDDHPSVLHLDFTTTLDEHHNNMNRIMEDVPEDNLCLDASSSILTTTLPPTTTTTTTTTIPDRCAVKRMSLDEQDNLPQQRLSFSQQRFFETSWCFVSLFTTLLQWTIKQTLLTVSIAILSMLILSIVKEHSKRKDSLERVETNRLLNDEMILVEKQVGIKEITKDVKFTSIMSSLTMAVNVSGIFV</sequence>
<accession>A0A6A5BEP9</accession>
<evidence type="ECO:0000256" key="1">
    <source>
        <dbReference type="SAM" id="Phobius"/>
    </source>
</evidence>
<keyword evidence="1" id="KW-0472">Membrane</keyword>
<reference evidence="2 3" key="1">
    <citation type="journal article" date="2019" name="Sci. Rep.">
        <title>Nanopore sequencing improves the draft genome of the human pathogenic amoeba Naegleria fowleri.</title>
        <authorList>
            <person name="Liechti N."/>
            <person name="Schurch N."/>
            <person name="Bruggmann R."/>
            <person name="Wittwer M."/>
        </authorList>
    </citation>
    <scope>NUCLEOTIDE SEQUENCE [LARGE SCALE GENOMIC DNA]</scope>
    <source>
        <strain evidence="2 3">ATCC 30894</strain>
    </source>
</reference>
<keyword evidence="3" id="KW-1185">Reference proteome</keyword>
<proteinExistence type="predicted"/>
<evidence type="ECO:0000313" key="2">
    <source>
        <dbReference type="EMBL" id="KAF0973262.1"/>
    </source>
</evidence>